<dbReference type="PANTHER" id="PTHR10984:SF36">
    <property type="entry name" value="ENDOPLASMIC RETICULUM-GOLGI INTERMEDIATE COMPARTMENT PROTEIN 1"/>
    <property type="match status" value="1"/>
</dbReference>
<keyword evidence="1" id="KW-0812">Transmembrane</keyword>
<dbReference type="GO" id="GO:0006890">
    <property type="term" value="P:retrograde vesicle-mediated transport, Golgi to endoplasmic reticulum"/>
    <property type="evidence" value="ECO:0007669"/>
    <property type="project" value="TreeGrafter"/>
</dbReference>
<accession>A0A7J7JC53</accession>
<comment type="caution">
    <text evidence="3">The sequence shown here is derived from an EMBL/GenBank/DDBJ whole genome shotgun (WGS) entry which is preliminary data.</text>
</comment>
<dbReference type="GO" id="GO:0006888">
    <property type="term" value="P:endoplasmic reticulum to Golgi vesicle-mediated transport"/>
    <property type="evidence" value="ECO:0007669"/>
    <property type="project" value="TreeGrafter"/>
</dbReference>
<dbReference type="InterPro" id="IPR045888">
    <property type="entry name" value="Erv"/>
</dbReference>
<dbReference type="GO" id="GO:0005789">
    <property type="term" value="C:endoplasmic reticulum membrane"/>
    <property type="evidence" value="ECO:0007669"/>
    <property type="project" value="TreeGrafter"/>
</dbReference>
<dbReference type="EMBL" id="VXIV02002680">
    <property type="protein sequence ID" value="KAF6023655.1"/>
    <property type="molecule type" value="Genomic_DNA"/>
</dbReference>
<feature type="domain" description="Endoplasmic reticulum vesicle transporter N-terminal" evidence="2">
    <location>
        <begin position="5"/>
        <end position="96"/>
    </location>
</feature>
<keyword evidence="1" id="KW-0472">Membrane</keyword>
<evidence type="ECO:0000313" key="4">
    <source>
        <dbReference type="Proteomes" id="UP000593567"/>
    </source>
</evidence>
<dbReference type="Pfam" id="PF13850">
    <property type="entry name" value="ERGIC_N"/>
    <property type="match status" value="1"/>
</dbReference>
<dbReference type="PANTHER" id="PTHR10984">
    <property type="entry name" value="ENDOPLASMIC RETICULUM-GOLGI INTERMEDIATE COMPARTMENT PROTEIN"/>
    <property type="match status" value="1"/>
</dbReference>
<gene>
    <name evidence="3" type="ORF">EB796_018022</name>
</gene>
<name>A0A7J7JC53_BUGNE</name>
<organism evidence="3 4">
    <name type="scientific">Bugula neritina</name>
    <name type="common">Brown bryozoan</name>
    <name type="synonym">Sertularia neritina</name>
    <dbReference type="NCBI Taxonomy" id="10212"/>
    <lineage>
        <taxon>Eukaryota</taxon>
        <taxon>Metazoa</taxon>
        <taxon>Spiralia</taxon>
        <taxon>Lophotrochozoa</taxon>
        <taxon>Bryozoa</taxon>
        <taxon>Gymnolaemata</taxon>
        <taxon>Cheilostomatida</taxon>
        <taxon>Flustrina</taxon>
        <taxon>Buguloidea</taxon>
        <taxon>Bugulidae</taxon>
        <taxon>Bugula</taxon>
    </lineage>
</organism>
<dbReference type="OrthoDB" id="270930at2759"/>
<dbReference type="InterPro" id="IPR039542">
    <property type="entry name" value="Erv_N"/>
</dbReference>
<evidence type="ECO:0000256" key="1">
    <source>
        <dbReference type="SAM" id="Phobius"/>
    </source>
</evidence>
<sequence>MQFNIRSFDIYRKVPKDLTQPTTTGAVISICSIMFITFLVLSEAISFLSTEFTSQMYVADQQAGSDRISVRISVNLPAMDCKFIGIDIQDDMGRHEVGHVEDVVKTPILNPELGTAGCNFKAAFSINKFVFAKICAQATSQAANMLSDSSL</sequence>
<dbReference type="Proteomes" id="UP000593567">
    <property type="component" value="Unassembled WGS sequence"/>
</dbReference>
<dbReference type="AlphaFoldDB" id="A0A7J7JC53"/>
<keyword evidence="4" id="KW-1185">Reference proteome</keyword>
<dbReference type="GO" id="GO:0000139">
    <property type="term" value="C:Golgi membrane"/>
    <property type="evidence" value="ECO:0007669"/>
    <property type="project" value="TreeGrafter"/>
</dbReference>
<reference evidence="3" key="1">
    <citation type="submission" date="2020-06" db="EMBL/GenBank/DDBJ databases">
        <title>Draft genome of Bugula neritina, a colonial animal packing powerful symbionts and potential medicines.</title>
        <authorList>
            <person name="Rayko M."/>
        </authorList>
    </citation>
    <scope>NUCLEOTIDE SEQUENCE [LARGE SCALE GENOMIC DNA]</scope>
    <source>
        <strain evidence="3">Kwan_BN1</strain>
    </source>
</reference>
<feature type="transmembrane region" description="Helical" evidence="1">
    <location>
        <begin position="26"/>
        <end position="48"/>
    </location>
</feature>
<evidence type="ECO:0000313" key="3">
    <source>
        <dbReference type="EMBL" id="KAF6023655.1"/>
    </source>
</evidence>
<protein>
    <submittedName>
        <fullName evidence="3">ERGIC1</fullName>
    </submittedName>
</protein>
<keyword evidence="1" id="KW-1133">Transmembrane helix</keyword>
<dbReference type="GO" id="GO:0030134">
    <property type="term" value="C:COPII-coated ER to Golgi transport vesicle"/>
    <property type="evidence" value="ECO:0007669"/>
    <property type="project" value="TreeGrafter"/>
</dbReference>
<proteinExistence type="predicted"/>
<evidence type="ECO:0000259" key="2">
    <source>
        <dbReference type="Pfam" id="PF13850"/>
    </source>
</evidence>